<keyword evidence="2" id="KW-1185">Reference proteome</keyword>
<protein>
    <submittedName>
        <fullName evidence="1">Uncharacterized protein</fullName>
    </submittedName>
</protein>
<sequence length="70" mass="7871">LKLARTLNCDLALNHLTTLNTLLKIWSNLNNHCIEKFGSQNCIKNNATISNITWVKTILLDYRSVIATGT</sequence>
<feature type="non-terminal residue" evidence="1">
    <location>
        <position position="1"/>
    </location>
</feature>
<dbReference type="Proteomes" id="UP000234323">
    <property type="component" value="Unassembled WGS sequence"/>
</dbReference>
<gene>
    <name evidence="1" type="ORF">RhiirA4_392790</name>
</gene>
<dbReference type="VEuPathDB" id="FungiDB:RhiirA1_425660"/>
<evidence type="ECO:0000313" key="1">
    <source>
        <dbReference type="EMBL" id="PKY38995.1"/>
    </source>
</evidence>
<accession>A0A2I1FX80</accession>
<dbReference type="EMBL" id="LLXI01000048">
    <property type="protein sequence ID" value="PKY38995.1"/>
    <property type="molecule type" value="Genomic_DNA"/>
</dbReference>
<reference evidence="1 2" key="1">
    <citation type="submission" date="2015-10" db="EMBL/GenBank/DDBJ databases">
        <title>Genome analyses suggest a sexual origin of heterokaryosis in a supposedly ancient asexual fungus.</title>
        <authorList>
            <person name="Ropars J."/>
            <person name="Sedzielewska K."/>
            <person name="Noel J."/>
            <person name="Charron P."/>
            <person name="Farinelli L."/>
            <person name="Marton T."/>
            <person name="Kruger M."/>
            <person name="Pelin A."/>
            <person name="Brachmann A."/>
            <person name="Corradi N."/>
        </authorList>
    </citation>
    <scope>NUCLEOTIDE SEQUENCE [LARGE SCALE GENOMIC DNA]</scope>
    <source>
        <strain evidence="1 2">A4</strain>
    </source>
</reference>
<proteinExistence type="predicted"/>
<comment type="caution">
    <text evidence="1">The sequence shown here is derived from an EMBL/GenBank/DDBJ whole genome shotgun (WGS) entry which is preliminary data.</text>
</comment>
<name>A0A2I1FX80_9GLOM</name>
<organism evidence="1 2">
    <name type="scientific">Rhizophagus irregularis</name>
    <dbReference type="NCBI Taxonomy" id="588596"/>
    <lineage>
        <taxon>Eukaryota</taxon>
        <taxon>Fungi</taxon>
        <taxon>Fungi incertae sedis</taxon>
        <taxon>Mucoromycota</taxon>
        <taxon>Glomeromycotina</taxon>
        <taxon>Glomeromycetes</taxon>
        <taxon>Glomerales</taxon>
        <taxon>Glomeraceae</taxon>
        <taxon>Rhizophagus</taxon>
    </lineage>
</organism>
<dbReference type="AlphaFoldDB" id="A0A2I1FX80"/>
<evidence type="ECO:0000313" key="2">
    <source>
        <dbReference type="Proteomes" id="UP000234323"/>
    </source>
</evidence>